<keyword evidence="3" id="KW-1185">Reference proteome</keyword>
<accession>A0ABW8YWN6</accession>
<dbReference type="Proteomes" id="UP001629156">
    <property type="component" value="Unassembled WGS sequence"/>
</dbReference>
<keyword evidence="2" id="KW-0540">Nuclease</keyword>
<dbReference type="EMBL" id="JBELPZ010000008">
    <property type="protein sequence ID" value="MFL9844598.1"/>
    <property type="molecule type" value="Genomic_DNA"/>
</dbReference>
<keyword evidence="2" id="KW-0255">Endonuclease</keyword>
<evidence type="ECO:0000313" key="2">
    <source>
        <dbReference type="EMBL" id="MFL9844598.1"/>
    </source>
</evidence>
<dbReference type="InterPro" id="IPR002711">
    <property type="entry name" value="HNH"/>
</dbReference>
<comment type="caution">
    <text evidence="2">The sequence shown here is derived from an EMBL/GenBank/DDBJ whole genome shotgun (WGS) entry which is preliminary data.</text>
</comment>
<reference evidence="2 3" key="1">
    <citation type="submission" date="2024-06" db="EMBL/GenBank/DDBJ databases">
        <authorList>
            <person name="Kaempfer P."/>
            <person name="Viver T."/>
        </authorList>
    </citation>
    <scope>NUCLEOTIDE SEQUENCE [LARGE SCALE GENOMIC DNA]</scope>
    <source>
        <strain evidence="2 3">ST-119</strain>
    </source>
</reference>
<dbReference type="Pfam" id="PF01844">
    <property type="entry name" value="HNH"/>
    <property type="match status" value="1"/>
</dbReference>
<evidence type="ECO:0000313" key="3">
    <source>
        <dbReference type="Proteomes" id="UP001629156"/>
    </source>
</evidence>
<dbReference type="Gene3D" id="1.10.30.50">
    <property type="match status" value="1"/>
</dbReference>
<evidence type="ECO:0000259" key="1">
    <source>
        <dbReference type="Pfam" id="PF01844"/>
    </source>
</evidence>
<name>A0ABW8YWN6_9FLAO</name>
<organism evidence="2 3">
    <name type="scientific">Flavobacterium rhizosphaerae</name>
    <dbReference type="NCBI Taxonomy" id="3163298"/>
    <lineage>
        <taxon>Bacteria</taxon>
        <taxon>Pseudomonadati</taxon>
        <taxon>Bacteroidota</taxon>
        <taxon>Flavobacteriia</taxon>
        <taxon>Flavobacteriales</taxon>
        <taxon>Flavobacteriaceae</taxon>
        <taxon>Flavobacterium</taxon>
    </lineage>
</organism>
<sequence>MSFKLTEKDLQDIQLVKCKDNYNLWKDDDLEDLRKRIKDYFLDLPELACCYCNRNFKGEFRMVIDIEHILPKGKFKDLTYEPLNLNISCKRCNMQYKNENTDFIIDETAMGTDYFKSNHYKIIHPNLDTYLKHLNLNVYQYGKNKYTKYRVIENSSKGHFTYNYFNLKDFEIENINRAQGGNIINLSDKIKTQIRQILFVLLTKI</sequence>
<keyword evidence="2" id="KW-0378">Hydrolase</keyword>
<feature type="domain" description="HNH" evidence="1">
    <location>
        <begin position="49"/>
        <end position="98"/>
    </location>
</feature>
<dbReference type="RefSeq" id="WP_408084852.1">
    <property type="nucleotide sequence ID" value="NZ_JBELPZ010000008.1"/>
</dbReference>
<proteinExistence type="predicted"/>
<dbReference type="GO" id="GO:0004519">
    <property type="term" value="F:endonuclease activity"/>
    <property type="evidence" value="ECO:0007669"/>
    <property type="project" value="UniProtKB-KW"/>
</dbReference>
<gene>
    <name evidence="2" type="ORF">ABS766_09210</name>
</gene>
<protein>
    <submittedName>
        <fullName evidence="2">HNH endonuclease</fullName>
    </submittedName>
</protein>